<dbReference type="Proteomes" id="UP001216139">
    <property type="component" value="Chromosome"/>
</dbReference>
<dbReference type="PANTHER" id="PTHR34986">
    <property type="entry name" value="EVOLVED BETA-GALACTOSIDASE SUBUNIT BETA"/>
    <property type="match status" value="1"/>
</dbReference>
<name>A0ABY7T5Q2_9SPHI</name>
<dbReference type="Pfam" id="PF04074">
    <property type="entry name" value="DUF386"/>
    <property type="match status" value="1"/>
</dbReference>
<dbReference type="PANTHER" id="PTHR34986:SF1">
    <property type="entry name" value="PROTEIN YIAL"/>
    <property type="match status" value="1"/>
</dbReference>
<keyword evidence="2" id="KW-1185">Reference proteome</keyword>
<dbReference type="EMBL" id="CP117167">
    <property type="protein sequence ID" value="WCT11151.1"/>
    <property type="molecule type" value="Genomic_DNA"/>
</dbReference>
<gene>
    <name evidence="1" type="ORF">PQO05_20640</name>
</gene>
<dbReference type="NCBIfam" id="TIGR00022">
    <property type="entry name" value="YhcH/YjgK/YiaL family protein"/>
    <property type="match status" value="1"/>
</dbReference>
<dbReference type="Gene3D" id="2.60.120.370">
    <property type="entry name" value="YhcH/YjgK/YiaL"/>
    <property type="match status" value="1"/>
</dbReference>
<reference evidence="1 2" key="1">
    <citation type="submission" date="2023-02" db="EMBL/GenBank/DDBJ databases">
        <title>Genome sequence of Mucilaginibacter jinjuensis strain KACC 16571.</title>
        <authorList>
            <person name="Kim S."/>
            <person name="Heo J."/>
            <person name="Kwon S.-W."/>
        </authorList>
    </citation>
    <scope>NUCLEOTIDE SEQUENCE [LARGE SCALE GENOMIC DNA]</scope>
    <source>
        <strain evidence="1 2">KACC 16571</strain>
    </source>
</reference>
<evidence type="ECO:0000313" key="1">
    <source>
        <dbReference type="EMBL" id="WCT11151.1"/>
    </source>
</evidence>
<dbReference type="InterPro" id="IPR037012">
    <property type="entry name" value="NanQ/TabA/YiaL_sf"/>
</dbReference>
<accession>A0ABY7T5Q2</accession>
<proteinExistence type="predicted"/>
<dbReference type="RefSeq" id="WP_273629341.1">
    <property type="nucleotide sequence ID" value="NZ_CP117167.1"/>
</dbReference>
<organism evidence="1 2">
    <name type="scientific">Mucilaginibacter jinjuensis</name>
    <dbReference type="NCBI Taxonomy" id="1176721"/>
    <lineage>
        <taxon>Bacteria</taxon>
        <taxon>Pseudomonadati</taxon>
        <taxon>Bacteroidota</taxon>
        <taxon>Sphingobacteriia</taxon>
        <taxon>Sphingobacteriales</taxon>
        <taxon>Sphingobacteriaceae</taxon>
        <taxon>Mucilaginibacter</taxon>
    </lineage>
</organism>
<sequence length="202" mass="22742">MKTRLVLPVILFAISFFMIENIALAQQPNEKEAKKWLQSKTWNNGISQNVDPSVDAVEFYKQYHAHKALWDSVFTYLKNTDLNTIAPGKYPIDGDNAYASITEAPSKEPAKAGWESHQKYIDLQYVIKGKENIEVTPLSTATVTKPYDAAKDVANYSATGTVHTAEPSTFFLFFPNDVHKPNMKVDGYDVVKKLVIKIHMAN</sequence>
<protein>
    <submittedName>
        <fullName evidence="1">YhcH/YjgK/YiaL family protein</fullName>
    </submittedName>
</protein>
<dbReference type="SUPFAM" id="SSF51197">
    <property type="entry name" value="Clavaminate synthase-like"/>
    <property type="match status" value="1"/>
</dbReference>
<evidence type="ECO:0000313" key="2">
    <source>
        <dbReference type="Proteomes" id="UP001216139"/>
    </source>
</evidence>
<dbReference type="InterPro" id="IPR004375">
    <property type="entry name" value="NanQ/TabA/YiaL"/>
</dbReference>